<evidence type="ECO:0000313" key="2">
    <source>
        <dbReference type="EMBL" id="KAF0767846.1"/>
    </source>
</evidence>
<comment type="caution">
    <text evidence="2">The sequence shown here is derived from an EMBL/GenBank/DDBJ whole genome shotgun (WGS) entry which is preliminary data.</text>
</comment>
<organism evidence="2 3">
    <name type="scientific">Aphis craccivora</name>
    <name type="common">Cowpea aphid</name>
    <dbReference type="NCBI Taxonomy" id="307492"/>
    <lineage>
        <taxon>Eukaryota</taxon>
        <taxon>Metazoa</taxon>
        <taxon>Ecdysozoa</taxon>
        <taxon>Arthropoda</taxon>
        <taxon>Hexapoda</taxon>
        <taxon>Insecta</taxon>
        <taxon>Pterygota</taxon>
        <taxon>Neoptera</taxon>
        <taxon>Paraneoptera</taxon>
        <taxon>Hemiptera</taxon>
        <taxon>Sternorrhyncha</taxon>
        <taxon>Aphidomorpha</taxon>
        <taxon>Aphidoidea</taxon>
        <taxon>Aphididae</taxon>
        <taxon>Aphidini</taxon>
        <taxon>Aphis</taxon>
        <taxon>Aphis</taxon>
    </lineage>
</organism>
<feature type="domain" description="Reverse transcriptase" evidence="1">
    <location>
        <begin position="1"/>
        <end position="104"/>
    </location>
</feature>
<keyword evidence="3" id="KW-1185">Reference proteome</keyword>
<dbReference type="InterPro" id="IPR043502">
    <property type="entry name" value="DNA/RNA_pol_sf"/>
</dbReference>
<reference evidence="2 3" key="1">
    <citation type="submission" date="2019-08" db="EMBL/GenBank/DDBJ databases">
        <title>Whole genome of Aphis craccivora.</title>
        <authorList>
            <person name="Voronova N.V."/>
            <person name="Shulinski R.S."/>
            <person name="Bandarenka Y.V."/>
            <person name="Zhorov D.G."/>
            <person name="Warner D."/>
        </authorList>
    </citation>
    <scope>NUCLEOTIDE SEQUENCE [LARGE SCALE GENOMIC DNA]</scope>
    <source>
        <strain evidence="2">180601</strain>
        <tissue evidence="2">Whole Body</tissue>
    </source>
</reference>
<dbReference type="OrthoDB" id="6628709at2759"/>
<evidence type="ECO:0000259" key="1">
    <source>
        <dbReference type="PROSITE" id="PS50878"/>
    </source>
</evidence>
<proteinExistence type="predicted"/>
<dbReference type="InterPro" id="IPR000477">
    <property type="entry name" value="RT_dom"/>
</dbReference>
<dbReference type="Pfam" id="PF00078">
    <property type="entry name" value="RVT_1"/>
    <property type="match status" value="1"/>
</dbReference>
<evidence type="ECO:0000313" key="3">
    <source>
        <dbReference type="Proteomes" id="UP000478052"/>
    </source>
</evidence>
<sequence>MSEKFKVKSGLRQGDALSPMLFNIALEWVVRNANKTRKMEVGEIETILAYADDVVILETNKNNVHEEIKERVASANRCYYSLLKLFSSKLLLRESKVTLYTSYLRPMLTYGCETWATTKGDYAKLCTTERKVLRKIFGPVYNIETRTYERRHNNDLQNLYGRPNILSYSRSKRIEWAGHVWRAEGKPIKRVTEGRIVEKRPVGRPRTRWKDVIVKDLKMIHDNVKMEDANDKARWSEIMVAVMVLHGPLSC</sequence>
<dbReference type="EMBL" id="VUJU01000882">
    <property type="protein sequence ID" value="KAF0767846.1"/>
    <property type="molecule type" value="Genomic_DNA"/>
</dbReference>
<dbReference type="SUPFAM" id="SSF56672">
    <property type="entry name" value="DNA/RNA polymerases"/>
    <property type="match status" value="1"/>
</dbReference>
<gene>
    <name evidence="2" type="ORF">FWK35_00002765</name>
</gene>
<dbReference type="GO" id="GO:0071897">
    <property type="term" value="P:DNA biosynthetic process"/>
    <property type="evidence" value="ECO:0007669"/>
    <property type="project" value="UniProtKB-ARBA"/>
</dbReference>
<dbReference type="AlphaFoldDB" id="A0A6G0ZAF3"/>
<name>A0A6G0ZAF3_APHCR</name>
<accession>A0A6G0ZAF3</accession>
<dbReference type="PANTHER" id="PTHR47027:SF20">
    <property type="entry name" value="REVERSE TRANSCRIPTASE-LIKE PROTEIN WITH RNA-DIRECTED DNA POLYMERASE DOMAIN"/>
    <property type="match status" value="1"/>
</dbReference>
<dbReference type="Proteomes" id="UP000478052">
    <property type="component" value="Unassembled WGS sequence"/>
</dbReference>
<dbReference type="PANTHER" id="PTHR47027">
    <property type="entry name" value="REVERSE TRANSCRIPTASE DOMAIN-CONTAINING PROTEIN"/>
    <property type="match status" value="1"/>
</dbReference>
<protein>
    <submittedName>
        <fullName evidence="2">Retrovirus-related Pol polyprotein LINE-1</fullName>
    </submittedName>
</protein>
<dbReference type="PROSITE" id="PS50878">
    <property type="entry name" value="RT_POL"/>
    <property type="match status" value="1"/>
</dbReference>